<dbReference type="GO" id="GO:0005737">
    <property type="term" value="C:cytoplasm"/>
    <property type="evidence" value="ECO:0007669"/>
    <property type="project" value="UniProtKB-ARBA"/>
</dbReference>
<evidence type="ECO:0000256" key="7">
    <source>
        <dbReference type="RuleBase" id="RU003660"/>
    </source>
</evidence>
<dbReference type="PANTHER" id="PTHR11758">
    <property type="entry name" value="40S RIBOSOMAL PROTEIN S15A"/>
    <property type="match status" value="1"/>
</dbReference>
<evidence type="ECO:0000313" key="8">
    <source>
        <dbReference type="EMBL" id="SDA08625.1"/>
    </source>
</evidence>
<evidence type="ECO:0000256" key="3">
    <source>
        <dbReference type="ARBA" id="ARBA00023274"/>
    </source>
</evidence>
<dbReference type="InterPro" id="IPR047863">
    <property type="entry name" value="Ribosomal_uS8_CS"/>
</dbReference>
<evidence type="ECO:0000256" key="4">
    <source>
        <dbReference type="ARBA" id="ARBA00035258"/>
    </source>
</evidence>
<dbReference type="InterPro" id="IPR035987">
    <property type="entry name" value="Ribosomal_uS8_sf"/>
</dbReference>
<dbReference type="Gene3D" id="3.30.1490.10">
    <property type="match status" value="1"/>
</dbReference>
<dbReference type="GO" id="GO:0006412">
    <property type="term" value="P:translation"/>
    <property type="evidence" value="ECO:0007669"/>
    <property type="project" value="UniProtKB-UniRule"/>
</dbReference>
<keyword evidence="2 6" id="KW-0689">Ribosomal protein</keyword>
<dbReference type="HAMAP" id="MF_01302_B">
    <property type="entry name" value="Ribosomal_uS8_B"/>
    <property type="match status" value="1"/>
</dbReference>
<dbReference type="GO" id="GO:0019843">
    <property type="term" value="F:rRNA binding"/>
    <property type="evidence" value="ECO:0007669"/>
    <property type="project" value="UniProtKB-UniRule"/>
</dbReference>
<dbReference type="Gene3D" id="3.30.1370.30">
    <property type="match status" value="1"/>
</dbReference>
<dbReference type="FunFam" id="3.30.1490.10:FF:000001">
    <property type="entry name" value="30S ribosomal protein S8"/>
    <property type="match status" value="1"/>
</dbReference>
<accession>A0A1K0IT53</accession>
<keyword evidence="6" id="KW-0694">RNA-binding</keyword>
<comment type="subunit">
    <text evidence="5 6">Part of the 30S ribosomal subunit. Contacts proteins S5 and S12.</text>
</comment>
<dbReference type="InterPro" id="IPR000630">
    <property type="entry name" value="Ribosomal_uS8"/>
</dbReference>
<dbReference type="EMBL" id="LT629185">
    <property type="protein sequence ID" value="SDA08625.1"/>
    <property type="molecule type" value="Genomic_DNA"/>
</dbReference>
<keyword evidence="6" id="KW-0699">rRNA-binding</keyword>
<evidence type="ECO:0000256" key="5">
    <source>
        <dbReference type="ARBA" id="ARBA00046740"/>
    </source>
</evidence>
<dbReference type="NCBIfam" id="NF001109">
    <property type="entry name" value="PRK00136.1"/>
    <property type="match status" value="1"/>
</dbReference>
<dbReference type="AlphaFoldDB" id="A0A1K0IT53"/>
<comment type="function">
    <text evidence="6">One of the primary rRNA binding proteins, it binds directly to 16S rRNA central domain where it helps coordinate assembly of the platform of the 30S subunit.</text>
</comment>
<dbReference type="Pfam" id="PF00410">
    <property type="entry name" value="Ribosomal_S8"/>
    <property type="match status" value="1"/>
</dbReference>
<name>A0A1K0IT53_9CHLA</name>
<keyword evidence="3 6" id="KW-0687">Ribonucleoprotein</keyword>
<organism evidence="8">
    <name type="scientific">Chlamydiales bacterium PN</name>
    <dbReference type="NCBI Taxonomy" id="1910939"/>
    <lineage>
        <taxon>Bacteria</taxon>
        <taxon>Pseudomonadati</taxon>
        <taxon>Chlamydiota</taxon>
        <taxon>Chlamydiia</taxon>
        <taxon>Chlamydiales</taxon>
    </lineage>
</organism>
<sequence>MFTDTIADFLTRIRNGAQARHKYVDVQWSNMNQSLAQILKNAGYIEHFLVKSEGGISTMRVYLRYTKDRTSVIRGIERISTPGRRFYVGYEKMPKIFNGMGMAIVTTSQGVMTGHEARRRKVGGELLCKVW</sequence>
<proteinExistence type="inferred from homology"/>
<reference evidence="8" key="1">
    <citation type="submission" date="2016-09" db="EMBL/GenBank/DDBJ databases">
        <title>Marine chlamydiae encode flagella.</title>
        <authorList>
            <person name="Collingro A."/>
            <person name="Koestlbacher S."/>
            <person name="Mussmann M."/>
            <person name="Stepanauskas R."/>
            <person name="Hallam S."/>
            <person name="Horn M."/>
        </authorList>
    </citation>
    <scope>NUCLEOTIDE SEQUENCE</scope>
    <source>
        <strain evidence="8">PN</strain>
    </source>
</reference>
<gene>
    <name evidence="6 8" type="primary">rpsH</name>
</gene>
<dbReference type="SUPFAM" id="SSF56047">
    <property type="entry name" value="Ribosomal protein S8"/>
    <property type="match status" value="1"/>
</dbReference>
<evidence type="ECO:0000256" key="1">
    <source>
        <dbReference type="ARBA" id="ARBA00006471"/>
    </source>
</evidence>
<dbReference type="GO" id="GO:0003735">
    <property type="term" value="F:structural constituent of ribosome"/>
    <property type="evidence" value="ECO:0007669"/>
    <property type="project" value="InterPro"/>
</dbReference>
<dbReference type="PROSITE" id="PS00053">
    <property type="entry name" value="RIBOSOMAL_S8"/>
    <property type="match status" value="1"/>
</dbReference>
<comment type="similarity">
    <text evidence="1 6 7">Belongs to the universal ribosomal protein uS8 family.</text>
</comment>
<evidence type="ECO:0000256" key="6">
    <source>
        <dbReference type="HAMAP-Rule" id="MF_01302"/>
    </source>
</evidence>
<dbReference type="GO" id="GO:0005840">
    <property type="term" value="C:ribosome"/>
    <property type="evidence" value="ECO:0007669"/>
    <property type="project" value="UniProtKB-KW"/>
</dbReference>
<protein>
    <recommendedName>
        <fullName evidence="4 6">Small ribosomal subunit protein uS8</fullName>
    </recommendedName>
</protein>
<dbReference type="GO" id="GO:1990904">
    <property type="term" value="C:ribonucleoprotein complex"/>
    <property type="evidence" value="ECO:0007669"/>
    <property type="project" value="UniProtKB-KW"/>
</dbReference>
<evidence type="ECO:0000256" key="2">
    <source>
        <dbReference type="ARBA" id="ARBA00022980"/>
    </source>
</evidence>